<dbReference type="EMBL" id="AP022870">
    <property type="protein sequence ID" value="BCB76593.1"/>
    <property type="molecule type" value="Genomic_DNA"/>
</dbReference>
<sequence length="284" mass="32336">MARSEGLDLNNIDETSVEEIDDALIHVWSWRGPLYEMYATSLQLDNAPDFGKISRWASDLFGRPAGERAVVLQSCQNIHSYMMLGWETGIRNEFVTLWRNGMSKESLLELVMFSQMYAGMRGLGHAYHAIGDFLPAWSPPKQEVLFPLGWEADPEAFKCGLDLSTRELTDKDVENLTGWYERTIGYLPKSIQFGIKRNPKFVKLNRARWEVTLKQTPKQLAPYLMLRHHTITQSVDGLRESALLAKAWGVDSDLIIRAITNTAMYFTGFEGLYAAYEAVDDLLD</sequence>
<gene>
    <name evidence="1" type="ORF">Pflav_030030</name>
</gene>
<organism evidence="1 2">
    <name type="scientific">Phytohabitans flavus</name>
    <dbReference type="NCBI Taxonomy" id="1076124"/>
    <lineage>
        <taxon>Bacteria</taxon>
        <taxon>Bacillati</taxon>
        <taxon>Actinomycetota</taxon>
        <taxon>Actinomycetes</taxon>
        <taxon>Micromonosporales</taxon>
        <taxon>Micromonosporaceae</taxon>
    </lineage>
</organism>
<keyword evidence="2" id="KW-1185">Reference proteome</keyword>
<reference evidence="1 2" key="1">
    <citation type="submission" date="2020-03" db="EMBL/GenBank/DDBJ databases">
        <title>Whole genome shotgun sequence of Phytohabitans flavus NBRC 107702.</title>
        <authorList>
            <person name="Komaki H."/>
            <person name="Tamura T."/>
        </authorList>
    </citation>
    <scope>NUCLEOTIDE SEQUENCE [LARGE SCALE GENOMIC DNA]</scope>
    <source>
        <strain evidence="1 2">NBRC 107702</strain>
    </source>
</reference>
<protein>
    <submittedName>
        <fullName evidence="1">Uncharacterized protein</fullName>
    </submittedName>
</protein>
<dbReference type="RefSeq" id="WP_173036602.1">
    <property type="nucleotide sequence ID" value="NZ_AP022870.1"/>
</dbReference>
<dbReference type="Proteomes" id="UP000502508">
    <property type="component" value="Chromosome"/>
</dbReference>
<dbReference type="KEGG" id="pfla:Pflav_030030"/>
<name>A0A6F8XRY9_9ACTN</name>
<evidence type="ECO:0000313" key="1">
    <source>
        <dbReference type="EMBL" id="BCB76593.1"/>
    </source>
</evidence>
<evidence type="ECO:0000313" key="2">
    <source>
        <dbReference type="Proteomes" id="UP000502508"/>
    </source>
</evidence>
<accession>A0A6F8XRY9</accession>
<reference evidence="1 2" key="2">
    <citation type="submission" date="2020-03" db="EMBL/GenBank/DDBJ databases">
        <authorList>
            <person name="Ichikawa N."/>
            <person name="Kimura A."/>
            <person name="Kitahashi Y."/>
            <person name="Uohara A."/>
        </authorList>
    </citation>
    <scope>NUCLEOTIDE SEQUENCE [LARGE SCALE GENOMIC DNA]</scope>
    <source>
        <strain evidence="1 2">NBRC 107702</strain>
    </source>
</reference>
<dbReference type="AlphaFoldDB" id="A0A6F8XRY9"/>
<proteinExistence type="predicted"/>